<dbReference type="HAMAP" id="MF_00558">
    <property type="entry name" value="Succ_CoA_beta"/>
    <property type="match status" value="1"/>
</dbReference>
<evidence type="ECO:0000259" key="10">
    <source>
        <dbReference type="Pfam" id="PF00549"/>
    </source>
</evidence>
<dbReference type="InterPro" id="IPR017866">
    <property type="entry name" value="Succ-CoA_synthase_bsu_CS"/>
</dbReference>
<comment type="caution">
    <text evidence="13">The sequence shown here is derived from an EMBL/GenBank/DDBJ whole genome shotgun (WGS) entry which is preliminary data.</text>
</comment>
<feature type="domain" description="ATP-grasp fold succinyl-CoA synthetase-type" evidence="11">
    <location>
        <begin position="23"/>
        <end position="231"/>
    </location>
</feature>
<sequence length="650" mass="70167">MLSRYSLRRLFAPSGVIVRHLHLHEYQSMRLLRSFDVAVPKCYYARTGQEAEEHARRLGEGDAVVKAQVLGGGRGRGYFKENGFRGGVHIVNSPSEARRVAENMLDKTLITKQTGLGGSACKGVLLCERLPIVSEKYAAILLDRVLGGPVVVASKYGGMSIEELAADHPQDIIKTPIDITTGLTDVQAREVAVRLGFEGDATDEEAATILKRLYKVFVESDCTMLEINPLAELEDGKVVVCDAKLNFDDNAAFRQAGIHSQRDACQADAREVAASQWGLNYVGLDGSIGCMVNGAGLAMATMDLLSVKGGRPANFLDVGGSAELTQVKAALKILNADPKVRSILINIFGGIVKCDVVAEGVVRASLELGIETPIVIRLAGTNVEQGKSILAQSGLKFYTFDDLNAAACKAVELAKALLRTRASQRQCFTTTQGLCADQWRKACYISTKPTPSGLDTLLGPRSPRTPTVAERSSSTTASLARKILQGECKIPGEKQKAKAGVVPYLADAMARDIDESIRLPHRCAFEAAVKGISPRRKGDTKELKMRQPLSFLHIAFDGCVLDTGEKFVNRPACGSAGDESSQPLDPEFSRLLFQLSGDSQLASLRDHYRELEVRDSAFLNGEGAVLPPRVRHDQVHAVVMRPGRGPLAGS</sequence>
<dbReference type="GO" id="GO:0000287">
    <property type="term" value="F:magnesium ion binding"/>
    <property type="evidence" value="ECO:0007669"/>
    <property type="project" value="UniProtKB-UniRule"/>
</dbReference>
<dbReference type="GO" id="GO:0006104">
    <property type="term" value="P:succinyl-CoA metabolic process"/>
    <property type="evidence" value="ECO:0007669"/>
    <property type="project" value="TreeGrafter"/>
</dbReference>
<dbReference type="InterPro" id="IPR005811">
    <property type="entry name" value="SUCC_ACL_C"/>
</dbReference>
<dbReference type="NCBIfam" id="NF001913">
    <property type="entry name" value="PRK00696.1"/>
    <property type="match status" value="1"/>
</dbReference>
<feature type="binding site" evidence="7">
    <location>
        <position position="228"/>
    </location>
    <ligand>
        <name>Mg(2+)</name>
        <dbReference type="ChEBI" id="CHEBI:18420"/>
    </ligand>
</feature>
<dbReference type="Gene3D" id="3.40.50.261">
    <property type="entry name" value="Succinyl-CoA synthetase domains"/>
    <property type="match status" value="1"/>
</dbReference>
<evidence type="ECO:0000313" key="14">
    <source>
        <dbReference type="Proteomes" id="UP000570595"/>
    </source>
</evidence>
<evidence type="ECO:0000259" key="11">
    <source>
        <dbReference type="Pfam" id="PF08442"/>
    </source>
</evidence>
<dbReference type="GO" id="GO:0004775">
    <property type="term" value="F:succinate-CoA ligase (ADP-forming) activity"/>
    <property type="evidence" value="ECO:0007669"/>
    <property type="project" value="UniProtKB-UniRule"/>
</dbReference>
<dbReference type="UniPathway" id="UPA00223">
    <property type="reaction ID" value="UER00999"/>
</dbReference>
<dbReference type="InterPro" id="IPR013650">
    <property type="entry name" value="ATP-grasp_succ-CoA_synth-type"/>
</dbReference>
<dbReference type="Proteomes" id="UP000572268">
    <property type="component" value="Unassembled WGS sequence"/>
</dbReference>
<dbReference type="GO" id="GO:0005739">
    <property type="term" value="C:mitochondrion"/>
    <property type="evidence" value="ECO:0007669"/>
    <property type="project" value="UniProtKB-SubCell"/>
</dbReference>
<dbReference type="Pfam" id="PF00549">
    <property type="entry name" value="Ligase_CoA"/>
    <property type="match status" value="1"/>
</dbReference>
<feature type="binding site" evidence="7">
    <location>
        <begin position="73"/>
        <end position="75"/>
    </location>
    <ligand>
        <name>ATP</name>
        <dbReference type="ChEBI" id="CHEBI:30616"/>
    </ligand>
</feature>
<keyword evidence="6 7" id="KW-0460">Magnesium</keyword>
<keyword evidence="2 7" id="KW-0816">Tricarboxylic acid cycle</keyword>
<evidence type="ECO:0000256" key="8">
    <source>
        <dbReference type="RuleBase" id="RU361258"/>
    </source>
</evidence>
<dbReference type="EC" id="6.2.1.5" evidence="7"/>
<evidence type="ECO:0000256" key="6">
    <source>
        <dbReference type="ARBA" id="ARBA00022842"/>
    </source>
</evidence>
<dbReference type="Gene3D" id="3.30.470.20">
    <property type="entry name" value="ATP-grasp fold, B domain"/>
    <property type="match status" value="1"/>
</dbReference>
<dbReference type="Gene3D" id="3.30.1490.20">
    <property type="entry name" value="ATP-grasp fold, A domain"/>
    <property type="match status" value="1"/>
</dbReference>
<feature type="binding site" evidence="7">
    <location>
        <position position="242"/>
    </location>
    <ligand>
        <name>Mg(2+)</name>
        <dbReference type="ChEBI" id="CHEBI:18420"/>
    </ligand>
</feature>
<dbReference type="SUPFAM" id="SSF56059">
    <property type="entry name" value="Glutathione synthetase ATP-binding domain-like"/>
    <property type="match status" value="1"/>
</dbReference>
<dbReference type="InterPro" id="IPR016102">
    <property type="entry name" value="Succinyl-CoA_synth-like"/>
</dbReference>
<dbReference type="Pfam" id="PF08442">
    <property type="entry name" value="ATP-grasp_2"/>
    <property type="match status" value="1"/>
</dbReference>
<comment type="catalytic activity">
    <reaction evidence="7">
        <text>succinate + ATP + CoA = succinyl-CoA + ADP + phosphate</text>
        <dbReference type="Rhea" id="RHEA:17661"/>
        <dbReference type="ChEBI" id="CHEBI:30031"/>
        <dbReference type="ChEBI" id="CHEBI:30616"/>
        <dbReference type="ChEBI" id="CHEBI:43474"/>
        <dbReference type="ChEBI" id="CHEBI:57287"/>
        <dbReference type="ChEBI" id="CHEBI:57292"/>
        <dbReference type="ChEBI" id="CHEBI:456216"/>
        <dbReference type="EC" id="6.2.1.5"/>
    </reaction>
</comment>
<feature type="binding site" evidence="7">
    <location>
        <position position="66"/>
    </location>
    <ligand>
        <name>ATP</name>
        <dbReference type="ChEBI" id="CHEBI:30616"/>
    </ligand>
</feature>
<comment type="subcellular location">
    <subcellularLocation>
        <location evidence="7">Mitochondrion</location>
    </subcellularLocation>
</comment>
<dbReference type="GO" id="GO:0005524">
    <property type="term" value="F:ATP binding"/>
    <property type="evidence" value="ECO:0007669"/>
    <property type="project" value="UniProtKB-UniRule"/>
</dbReference>
<dbReference type="InterPro" id="IPR013815">
    <property type="entry name" value="ATP_grasp_subdomain_1"/>
</dbReference>
<keyword evidence="4 7" id="KW-0479">Metal-binding</keyword>
<organism evidence="13 14">
    <name type="scientific">Perkinsus olseni</name>
    <name type="common">Perkinsus atlanticus</name>
    <dbReference type="NCBI Taxonomy" id="32597"/>
    <lineage>
        <taxon>Eukaryota</taxon>
        <taxon>Sar</taxon>
        <taxon>Alveolata</taxon>
        <taxon>Perkinsozoa</taxon>
        <taxon>Perkinsea</taxon>
        <taxon>Perkinsida</taxon>
        <taxon>Perkinsidae</taxon>
        <taxon>Perkinsus</taxon>
    </lineage>
</organism>
<dbReference type="EMBL" id="JABAHT010000213">
    <property type="protein sequence ID" value="KAF4660966.1"/>
    <property type="molecule type" value="Genomic_DNA"/>
</dbReference>
<dbReference type="SUPFAM" id="SSF52210">
    <property type="entry name" value="Succinyl-CoA synthetase domains"/>
    <property type="match status" value="1"/>
</dbReference>
<evidence type="ECO:0000256" key="4">
    <source>
        <dbReference type="ARBA" id="ARBA00022723"/>
    </source>
</evidence>
<protein>
    <recommendedName>
        <fullName evidence="7">Succinate--CoA ligase [ADP-forming] subunit beta, mitochondrial</fullName>
        <ecNumber evidence="7">6.2.1.5</ecNumber>
    </recommendedName>
    <alternativeName>
        <fullName evidence="7">Succinyl-CoA synthetase beta chain</fullName>
        <shortName evidence="7">SCS-beta</shortName>
    </alternativeName>
</protein>
<reference evidence="14 15" key="1">
    <citation type="submission" date="2020-04" db="EMBL/GenBank/DDBJ databases">
        <title>Perkinsus olseni comparative genomics.</title>
        <authorList>
            <person name="Bogema D.R."/>
        </authorList>
    </citation>
    <scope>NUCLEOTIDE SEQUENCE [LARGE SCALE GENOMIC DNA]</scope>
    <source>
        <strain evidence="13">ATCC PRA-179</strain>
        <strain evidence="12">ATCC PRA-31</strain>
    </source>
</reference>
<dbReference type="PANTHER" id="PTHR11815">
    <property type="entry name" value="SUCCINYL-COA SYNTHETASE BETA CHAIN"/>
    <property type="match status" value="1"/>
</dbReference>
<dbReference type="Proteomes" id="UP000570595">
    <property type="component" value="Unassembled WGS sequence"/>
</dbReference>
<feature type="binding site" evidence="7">
    <location>
        <position position="135"/>
    </location>
    <ligand>
        <name>ATP</name>
        <dbReference type="ChEBI" id="CHEBI:30616"/>
    </ligand>
</feature>
<dbReference type="EMBL" id="JABANN010000393">
    <property type="protein sequence ID" value="KAF4660330.1"/>
    <property type="molecule type" value="Genomic_DNA"/>
</dbReference>
<proteinExistence type="inferred from homology"/>
<evidence type="ECO:0000256" key="1">
    <source>
        <dbReference type="ARBA" id="ARBA00005064"/>
    </source>
</evidence>
<dbReference type="GO" id="GO:0042709">
    <property type="term" value="C:succinate-CoA ligase complex"/>
    <property type="evidence" value="ECO:0007669"/>
    <property type="project" value="TreeGrafter"/>
</dbReference>
<keyword evidence="3 7" id="KW-0436">Ligase</keyword>
<dbReference type="FunFam" id="3.30.470.20:FF:000002">
    <property type="entry name" value="Succinate--CoA ligase [ADP-forming] subunit beta"/>
    <property type="match status" value="1"/>
</dbReference>
<evidence type="ECO:0000256" key="5">
    <source>
        <dbReference type="ARBA" id="ARBA00022741"/>
    </source>
</evidence>
<name>A0A7J6LPA7_PEROL</name>
<dbReference type="AlphaFoldDB" id="A0A7J6LPA7"/>
<keyword evidence="5 7" id="KW-0547">Nucleotide-binding</keyword>
<dbReference type="PROSITE" id="PS01217">
    <property type="entry name" value="SUCCINYL_COA_LIG_3"/>
    <property type="match status" value="1"/>
</dbReference>
<feature type="region of interest" description="Disordered" evidence="9">
    <location>
        <begin position="454"/>
        <end position="473"/>
    </location>
</feature>
<evidence type="ECO:0000313" key="13">
    <source>
        <dbReference type="EMBL" id="KAF4660966.1"/>
    </source>
</evidence>
<evidence type="ECO:0000313" key="15">
    <source>
        <dbReference type="Proteomes" id="UP000572268"/>
    </source>
</evidence>
<comment type="subunit">
    <text evidence="7 8">Heterodimer of an alpha and a beta subunit.</text>
</comment>
<gene>
    <name evidence="13" type="primary">SUCLA2_1</name>
    <name evidence="12" type="ORF">FOL46_006170</name>
    <name evidence="13" type="ORF">FOZ61_003637</name>
</gene>
<feature type="domain" description="ATP-citrate synthase/succinyl-CoA ligase C-terminal" evidence="10">
    <location>
        <begin position="291"/>
        <end position="411"/>
    </location>
</feature>
<dbReference type="GO" id="GO:0006099">
    <property type="term" value="P:tricarboxylic acid cycle"/>
    <property type="evidence" value="ECO:0007669"/>
    <property type="project" value="UniProtKB-UniRule"/>
</dbReference>
<evidence type="ECO:0000256" key="3">
    <source>
        <dbReference type="ARBA" id="ARBA00022598"/>
    </source>
</evidence>
<evidence type="ECO:0000256" key="2">
    <source>
        <dbReference type="ARBA" id="ARBA00022532"/>
    </source>
</evidence>
<dbReference type="PANTHER" id="PTHR11815:SF10">
    <property type="entry name" value="SUCCINATE--COA LIGASE [GDP-FORMING] SUBUNIT BETA, MITOCHONDRIAL"/>
    <property type="match status" value="1"/>
</dbReference>
<keyword evidence="7" id="KW-0496">Mitochondrion</keyword>
<comment type="function">
    <text evidence="7">Succinyl-CoA synthetase functions in the citric acid cycle (TCA), coupling the hydrolysis of succinyl-CoA to the synthesis of ATP and thus represents the only step of substrate-level phosphorylation in the TCA. The beta subunit provides nucleotide specificity of the enzyme and binds the substrate succinate, while the binding sites for coenzyme A and phosphate are found in the alpha subunit.</text>
</comment>
<evidence type="ECO:0000313" key="12">
    <source>
        <dbReference type="EMBL" id="KAF4660330.1"/>
    </source>
</evidence>
<feature type="binding site" evidence="7">
    <location>
        <begin position="350"/>
        <end position="352"/>
    </location>
    <ligand>
        <name>substrate</name>
        <note>ligand shared with subunit alpha</note>
    </ligand>
</feature>
<evidence type="ECO:0000256" key="9">
    <source>
        <dbReference type="SAM" id="MobiDB-lite"/>
    </source>
</evidence>
<dbReference type="FunFam" id="3.40.50.261:FF:000001">
    <property type="entry name" value="Succinate--CoA ligase [ADP-forming] subunit beta"/>
    <property type="match status" value="1"/>
</dbReference>
<keyword evidence="7" id="KW-0067">ATP-binding</keyword>
<evidence type="ECO:0000256" key="7">
    <source>
        <dbReference type="HAMAP-Rule" id="MF_03219"/>
    </source>
</evidence>
<feature type="binding site" evidence="7">
    <location>
        <position position="293"/>
    </location>
    <ligand>
        <name>substrate</name>
        <note>ligand shared with subunit alpha</note>
    </ligand>
</feature>
<accession>A0A7J6LPA7</accession>
<dbReference type="NCBIfam" id="TIGR01016">
    <property type="entry name" value="sucCoAbeta"/>
    <property type="match status" value="1"/>
</dbReference>
<dbReference type="OrthoDB" id="1552at2759"/>
<comment type="cofactor">
    <cofactor evidence="7">
        <name>Mg(2+)</name>
        <dbReference type="ChEBI" id="CHEBI:18420"/>
    </cofactor>
    <text evidence="7">Binds 1 Mg(2+) ion per subunit.</text>
</comment>
<dbReference type="InterPro" id="IPR005809">
    <property type="entry name" value="Succ_CoA_ligase-like_bsu"/>
</dbReference>
<comment type="similarity">
    <text evidence="7 8">Belongs to the succinate/malate CoA ligase beta subunit family.</text>
</comment>
<comment type="pathway">
    <text evidence="1 7">Carbohydrate metabolism; tricarboxylic acid cycle; succinate from succinyl-CoA (ligase route): step 1/1.</text>
</comment>